<dbReference type="PANTHER" id="PTHR43441:SF10">
    <property type="entry name" value="ACETYLTRANSFERASE"/>
    <property type="match status" value="1"/>
</dbReference>
<dbReference type="EMBL" id="UETB01000010">
    <property type="protein sequence ID" value="SSA44742.1"/>
    <property type="molecule type" value="Genomic_DNA"/>
</dbReference>
<accession>A0A2Y9BZP6</accession>
<dbReference type="InterPro" id="IPR023292">
    <property type="entry name" value="NTP_PyroPHydrolase-like_dom_sf"/>
</dbReference>
<evidence type="ECO:0000313" key="3">
    <source>
        <dbReference type="Proteomes" id="UP000250222"/>
    </source>
</evidence>
<proteinExistence type="predicted"/>
<organism evidence="2 3">
    <name type="scientific">Georgenia satyanarayanai</name>
    <dbReference type="NCBI Taxonomy" id="860221"/>
    <lineage>
        <taxon>Bacteria</taxon>
        <taxon>Bacillati</taxon>
        <taxon>Actinomycetota</taxon>
        <taxon>Actinomycetes</taxon>
        <taxon>Micrococcales</taxon>
        <taxon>Bogoriellaceae</taxon>
        <taxon>Georgenia</taxon>
    </lineage>
</organism>
<sequence>MEPFALDDGDLVLESPTLADVDRVTEVCQDPVVQRWTTVPSPYRREHAVGFIGSFVADGWERGDNLTWALRQGGRLVGMVGVSRADGSGEIGYWLAPEARGLGLMHRAVGLVLDTAFGPLGMERVEWRADVGNWASWRVAWRHGFRREGQVRGMGVHGERRVDQWIGTLLREDPREPAHPWDGPVAGVVPADARDPEALVRQFHEHFGVPVAKDAPSVDRDRVHLRMALVAEELAELVTAVYGAAAGQEMEGAFTRAVAADDGARDTVAAADALADLVYVLYGMAQECAVPLPEVLAEVHAANLSKLGADGRPLLREDGKVLKAPGYRPPDVAGVLARWAADGTAGGGAATP</sequence>
<dbReference type="InterPro" id="IPR016181">
    <property type="entry name" value="Acyl_CoA_acyltransferase"/>
</dbReference>
<feature type="domain" description="N-acetyltransferase" evidence="1">
    <location>
        <begin position="11"/>
        <end position="171"/>
    </location>
</feature>
<dbReference type="GO" id="GO:1990189">
    <property type="term" value="F:protein N-terminal-serine acetyltransferase activity"/>
    <property type="evidence" value="ECO:0007669"/>
    <property type="project" value="TreeGrafter"/>
</dbReference>
<dbReference type="GO" id="GO:0008999">
    <property type="term" value="F:protein-N-terminal-alanine acetyltransferase activity"/>
    <property type="evidence" value="ECO:0007669"/>
    <property type="project" value="TreeGrafter"/>
</dbReference>
<keyword evidence="2" id="KW-0808">Transferase</keyword>
<dbReference type="PROSITE" id="PS51186">
    <property type="entry name" value="GNAT"/>
    <property type="match status" value="1"/>
</dbReference>
<dbReference type="InterPro" id="IPR021130">
    <property type="entry name" value="PRib-ATP_PPHydrolase-like"/>
</dbReference>
<dbReference type="Proteomes" id="UP000250222">
    <property type="component" value="Unassembled WGS sequence"/>
</dbReference>
<dbReference type="GO" id="GO:0005737">
    <property type="term" value="C:cytoplasm"/>
    <property type="evidence" value="ECO:0007669"/>
    <property type="project" value="TreeGrafter"/>
</dbReference>
<reference evidence="2 3" key="1">
    <citation type="submission" date="2016-10" db="EMBL/GenBank/DDBJ databases">
        <authorList>
            <person name="Cai Z."/>
        </authorList>
    </citation>
    <scope>NUCLEOTIDE SEQUENCE [LARGE SCALE GENOMIC DNA]</scope>
    <source>
        <strain evidence="2 3">CGMCC 1.10826</strain>
    </source>
</reference>
<dbReference type="OrthoDB" id="9795188at2"/>
<dbReference type="SUPFAM" id="SSF55729">
    <property type="entry name" value="Acyl-CoA N-acyltransferases (Nat)"/>
    <property type="match status" value="1"/>
</dbReference>
<gene>
    <name evidence="2" type="ORF">SAMN05216184_11031</name>
</gene>
<evidence type="ECO:0000313" key="2">
    <source>
        <dbReference type="EMBL" id="SSA44742.1"/>
    </source>
</evidence>
<dbReference type="Gene3D" id="3.40.630.30">
    <property type="match status" value="1"/>
</dbReference>
<dbReference type="PANTHER" id="PTHR43441">
    <property type="entry name" value="RIBOSOMAL-PROTEIN-SERINE ACETYLTRANSFERASE"/>
    <property type="match status" value="1"/>
</dbReference>
<name>A0A2Y9BZP6_9MICO</name>
<protein>
    <submittedName>
        <fullName evidence="2">Protein N-acetyltransferase, RimJ/RimL family</fullName>
    </submittedName>
</protein>
<dbReference type="Pfam" id="PF01503">
    <property type="entry name" value="PRA-PH"/>
    <property type="match status" value="1"/>
</dbReference>
<dbReference type="RefSeq" id="WP_110853017.1">
    <property type="nucleotide sequence ID" value="NZ_QKLZ01000010.1"/>
</dbReference>
<evidence type="ECO:0000259" key="1">
    <source>
        <dbReference type="PROSITE" id="PS51186"/>
    </source>
</evidence>
<dbReference type="InterPro" id="IPR000182">
    <property type="entry name" value="GNAT_dom"/>
</dbReference>
<dbReference type="Gene3D" id="1.10.3420.10">
    <property type="entry name" value="putative ntp pyrophosphohydrolase like domain"/>
    <property type="match status" value="1"/>
</dbReference>
<dbReference type="Pfam" id="PF13302">
    <property type="entry name" value="Acetyltransf_3"/>
    <property type="match status" value="1"/>
</dbReference>
<dbReference type="InterPro" id="IPR051908">
    <property type="entry name" value="Ribosomal_N-acetyltransferase"/>
</dbReference>
<keyword evidence="3" id="KW-1185">Reference proteome</keyword>
<dbReference type="AlphaFoldDB" id="A0A2Y9BZP6"/>